<accession>A0A517SQB3</accession>
<dbReference type="PANTHER" id="PTHR38743:SF2">
    <property type="entry name" value="DUF2185 DOMAIN-CONTAINING PROTEIN"/>
    <property type="match status" value="1"/>
</dbReference>
<feature type="domain" description="Immunity protein Imm33" evidence="1">
    <location>
        <begin position="136"/>
        <end position="221"/>
    </location>
</feature>
<organism evidence="2 3">
    <name type="scientific">Stieleria bergensis</name>
    <dbReference type="NCBI Taxonomy" id="2528025"/>
    <lineage>
        <taxon>Bacteria</taxon>
        <taxon>Pseudomonadati</taxon>
        <taxon>Planctomycetota</taxon>
        <taxon>Planctomycetia</taxon>
        <taxon>Pirellulales</taxon>
        <taxon>Pirellulaceae</taxon>
        <taxon>Stieleria</taxon>
    </lineage>
</organism>
<name>A0A517SQB3_9BACT</name>
<evidence type="ECO:0000313" key="2">
    <source>
        <dbReference type="EMBL" id="QDT58314.1"/>
    </source>
</evidence>
<evidence type="ECO:0000313" key="3">
    <source>
        <dbReference type="Proteomes" id="UP000315003"/>
    </source>
</evidence>
<evidence type="ECO:0000259" key="1">
    <source>
        <dbReference type="Pfam" id="PF09951"/>
    </source>
</evidence>
<keyword evidence="3" id="KW-1185">Reference proteome</keyword>
<gene>
    <name evidence="2" type="ORF">SV7mr_08040</name>
</gene>
<dbReference type="Pfam" id="PF09951">
    <property type="entry name" value="Imm33"/>
    <property type="match status" value="1"/>
</dbReference>
<dbReference type="Proteomes" id="UP000315003">
    <property type="component" value="Chromosome"/>
</dbReference>
<dbReference type="RefSeq" id="WP_419188055.1">
    <property type="nucleotide sequence ID" value="NZ_CP036272.1"/>
</dbReference>
<protein>
    <recommendedName>
        <fullName evidence="1">Immunity protein Imm33 domain-containing protein</fullName>
    </recommendedName>
</protein>
<dbReference type="InterPro" id="IPR018689">
    <property type="entry name" value="Imm33_dom"/>
</dbReference>
<dbReference type="AlphaFoldDB" id="A0A517SQB3"/>
<sequence length="223" mass="25503">MTYRVFYCTESTDENVAPKKAVTKSQDELPAMLQAQLIDRQDFLGIIDEGHTTMQFMRGGGQRVWMEIPDPVKQGSFGKHCLLSEAIEIVKSLDGPLNEFKEQWTFQSWTPKPGQEKLLAITPDQAEVLIPGTEKCFATDDVTVSDLGVGYMYREEPDFDEDSGWRLFSGHEDQEYLDDPENWGIYDLNLIANYDPDILPLIDEAIDSHWERNQDNQFSPVTD</sequence>
<dbReference type="EMBL" id="CP036272">
    <property type="protein sequence ID" value="QDT58314.1"/>
    <property type="molecule type" value="Genomic_DNA"/>
</dbReference>
<dbReference type="PANTHER" id="PTHR38743">
    <property type="entry name" value="SIMILAR TO GLYOXYLASE I FAMILY PROTEIN"/>
    <property type="match status" value="1"/>
</dbReference>
<proteinExistence type="predicted"/>
<reference evidence="2 3" key="1">
    <citation type="submission" date="2019-02" db="EMBL/GenBank/DDBJ databases">
        <title>Deep-cultivation of Planctomycetes and their phenomic and genomic characterization uncovers novel biology.</title>
        <authorList>
            <person name="Wiegand S."/>
            <person name="Jogler M."/>
            <person name="Boedeker C."/>
            <person name="Pinto D."/>
            <person name="Vollmers J."/>
            <person name="Rivas-Marin E."/>
            <person name="Kohn T."/>
            <person name="Peeters S.H."/>
            <person name="Heuer A."/>
            <person name="Rast P."/>
            <person name="Oberbeckmann S."/>
            <person name="Bunk B."/>
            <person name="Jeske O."/>
            <person name="Meyerdierks A."/>
            <person name="Storesund J.E."/>
            <person name="Kallscheuer N."/>
            <person name="Luecker S."/>
            <person name="Lage O.M."/>
            <person name="Pohl T."/>
            <person name="Merkel B.J."/>
            <person name="Hornburger P."/>
            <person name="Mueller R.-W."/>
            <person name="Bruemmer F."/>
            <person name="Labrenz M."/>
            <person name="Spormann A.M."/>
            <person name="Op den Camp H."/>
            <person name="Overmann J."/>
            <person name="Amann R."/>
            <person name="Jetten M.S.M."/>
            <person name="Mascher T."/>
            <person name="Medema M.H."/>
            <person name="Devos D.P."/>
            <person name="Kaster A.-K."/>
            <person name="Ovreas L."/>
            <person name="Rohde M."/>
            <person name="Galperin M.Y."/>
            <person name="Jogler C."/>
        </authorList>
    </citation>
    <scope>NUCLEOTIDE SEQUENCE [LARGE SCALE GENOMIC DNA]</scope>
    <source>
        <strain evidence="2 3">SV_7m_r</strain>
    </source>
</reference>